<dbReference type="SMART" id="SM00020">
    <property type="entry name" value="Tryp_SPc"/>
    <property type="match status" value="1"/>
</dbReference>
<feature type="domain" description="Peptidase S1" evidence="5">
    <location>
        <begin position="52"/>
        <end position="301"/>
    </location>
</feature>
<keyword evidence="4" id="KW-0732">Signal</keyword>
<dbReference type="EnsemblMetazoa" id="XM_022802460">
    <property type="protein sequence ID" value="XP_022658195"/>
    <property type="gene ID" value="LOC111249093"/>
</dbReference>
<dbReference type="GeneID" id="111249093"/>
<dbReference type="SUPFAM" id="SSF50494">
    <property type="entry name" value="Trypsin-like serine proteases"/>
    <property type="match status" value="1"/>
</dbReference>
<dbReference type="EnsemblMetazoa" id="XM_022802456">
    <property type="protein sequence ID" value="XP_022658191"/>
    <property type="gene ID" value="LOC111249093"/>
</dbReference>
<dbReference type="Gene3D" id="2.40.10.10">
    <property type="entry name" value="Trypsin-like serine proteases"/>
    <property type="match status" value="1"/>
</dbReference>
<evidence type="ECO:0000256" key="3">
    <source>
        <dbReference type="SAM" id="MobiDB-lite"/>
    </source>
</evidence>
<dbReference type="GO" id="GO:0006508">
    <property type="term" value="P:proteolysis"/>
    <property type="evidence" value="ECO:0007669"/>
    <property type="project" value="UniProtKB-KW"/>
</dbReference>
<evidence type="ECO:0000259" key="5">
    <source>
        <dbReference type="PROSITE" id="PS50240"/>
    </source>
</evidence>
<protein>
    <recommendedName>
        <fullName evidence="5">Peptidase S1 domain-containing protein</fullName>
    </recommendedName>
</protein>
<dbReference type="Proteomes" id="UP000594260">
    <property type="component" value="Unplaced"/>
</dbReference>
<feature type="region of interest" description="Disordered" evidence="3">
    <location>
        <begin position="304"/>
        <end position="327"/>
    </location>
</feature>
<dbReference type="EnsemblMetazoa" id="XM_022802458">
    <property type="protein sequence ID" value="XP_022658193"/>
    <property type="gene ID" value="LOC111249093"/>
</dbReference>
<dbReference type="InterPro" id="IPR001254">
    <property type="entry name" value="Trypsin_dom"/>
</dbReference>
<sequence>MMASYRFCELIASSRLAVLLLVCVFGHTGQVHRSIVGSAFECGISKRASSLIIGGEEAIAHEFPWQVSLQKRGPFKSAWQHNCGGSLIDEQWVLTAGHCFRKVACHKYRIAAGGHNLSGINELDGVYRKPKKCVVNPMYHSAPCLRHNYDFALVQLNEPVDFAGSDGSIAPVCLPSEDDFDSFDDQECIASGWGQTSRENRTRPSDILKKVQIKPISFEKCRADYLKRDIYAIGKSILCTSSETQSDVYKGDSGSPLQCERGHRYVLAGLVSGGYRKIDINLPMLYARVSEAVSWINKVRTEQTNKLERSEPAKQAAQNQSGSDLPK</sequence>
<organism evidence="6 7">
    <name type="scientific">Varroa destructor</name>
    <name type="common">Honeybee mite</name>
    <dbReference type="NCBI Taxonomy" id="109461"/>
    <lineage>
        <taxon>Eukaryota</taxon>
        <taxon>Metazoa</taxon>
        <taxon>Ecdysozoa</taxon>
        <taxon>Arthropoda</taxon>
        <taxon>Chelicerata</taxon>
        <taxon>Arachnida</taxon>
        <taxon>Acari</taxon>
        <taxon>Parasitiformes</taxon>
        <taxon>Mesostigmata</taxon>
        <taxon>Gamasina</taxon>
        <taxon>Dermanyssoidea</taxon>
        <taxon>Varroidae</taxon>
        <taxon>Varroa</taxon>
    </lineage>
</organism>
<dbReference type="InterPro" id="IPR033116">
    <property type="entry name" value="TRYPSIN_SER"/>
</dbReference>
<name>A0A7M7JZX3_VARDE</name>
<keyword evidence="2" id="KW-0645">Protease</keyword>
<accession>A0A7M7JZX3</accession>
<dbReference type="InterPro" id="IPR018114">
    <property type="entry name" value="TRYPSIN_HIS"/>
</dbReference>
<keyword evidence="1" id="KW-1015">Disulfide bond</keyword>
<keyword evidence="2" id="KW-0378">Hydrolase</keyword>
<dbReference type="RefSeq" id="XP_022658192.1">
    <property type="nucleotide sequence ID" value="XM_022802457.1"/>
</dbReference>
<proteinExistence type="predicted"/>
<evidence type="ECO:0000313" key="6">
    <source>
        <dbReference type="EnsemblMetazoa" id="XP_022658191"/>
    </source>
</evidence>
<dbReference type="KEGG" id="vde:111249093"/>
<dbReference type="AlphaFoldDB" id="A0A7M7JZX3"/>
<dbReference type="PROSITE" id="PS00134">
    <property type="entry name" value="TRYPSIN_HIS"/>
    <property type="match status" value="1"/>
</dbReference>
<keyword evidence="7" id="KW-1185">Reference proteome</keyword>
<dbReference type="RefSeq" id="XP_022658194.1">
    <property type="nucleotide sequence ID" value="XM_022802459.1"/>
</dbReference>
<dbReference type="PANTHER" id="PTHR24252">
    <property type="entry name" value="ACROSIN-RELATED"/>
    <property type="match status" value="1"/>
</dbReference>
<dbReference type="PRINTS" id="PR00722">
    <property type="entry name" value="CHYMOTRYPSIN"/>
</dbReference>
<feature type="chain" id="PRO_5033597038" description="Peptidase S1 domain-containing protein" evidence="4">
    <location>
        <begin position="34"/>
        <end position="327"/>
    </location>
</feature>
<dbReference type="PROSITE" id="PS00135">
    <property type="entry name" value="TRYPSIN_SER"/>
    <property type="match status" value="1"/>
</dbReference>
<dbReference type="EnsemblMetazoa" id="XM_022802459">
    <property type="protein sequence ID" value="XP_022658194"/>
    <property type="gene ID" value="LOC111249093"/>
</dbReference>
<reference evidence="6" key="1">
    <citation type="submission" date="2021-01" db="UniProtKB">
        <authorList>
            <consortium name="EnsemblMetazoa"/>
        </authorList>
    </citation>
    <scope>IDENTIFICATION</scope>
</reference>
<dbReference type="PANTHER" id="PTHR24252:SF7">
    <property type="entry name" value="HYALIN"/>
    <property type="match status" value="1"/>
</dbReference>
<feature type="signal peptide" evidence="4">
    <location>
        <begin position="1"/>
        <end position="33"/>
    </location>
</feature>
<dbReference type="RefSeq" id="XP_022658191.1">
    <property type="nucleotide sequence ID" value="XM_022802456.1"/>
</dbReference>
<dbReference type="InterPro" id="IPR009003">
    <property type="entry name" value="Peptidase_S1_PA"/>
</dbReference>
<dbReference type="InterPro" id="IPR001314">
    <property type="entry name" value="Peptidase_S1A"/>
</dbReference>
<keyword evidence="2" id="KW-0720">Serine protease</keyword>
<dbReference type="GO" id="GO:0004252">
    <property type="term" value="F:serine-type endopeptidase activity"/>
    <property type="evidence" value="ECO:0007669"/>
    <property type="project" value="InterPro"/>
</dbReference>
<dbReference type="CDD" id="cd00190">
    <property type="entry name" value="Tryp_SPc"/>
    <property type="match status" value="1"/>
</dbReference>
<dbReference type="PROSITE" id="PS50240">
    <property type="entry name" value="TRYPSIN_DOM"/>
    <property type="match status" value="1"/>
</dbReference>
<evidence type="ECO:0000256" key="1">
    <source>
        <dbReference type="ARBA" id="ARBA00023157"/>
    </source>
</evidence>
<dbReference type="RefSeq" id="XP_022658195.1">
    <property type="nucleotide sequence ID" value="XM_022802460.1"/>
</dbReference>
<dbReference type="InParanoid" id="A0A7M7JZX3"/>
<dbReference type="EnsemblMetazoa" id="XM_022802457">
    <property type="protein sequence ID" value="XP_022658192"/>
    <property type="gene ID" value="LOC111249093"/>
</dbReference>
<dbReference type="FunFam" id="2.40.10.10:FF:000004">
    <property type="entry name" value="Tryptase gamma 1"/>
    <property type="match status" value="1"/>
</dbReference>
<dbReference type="OrthoDB" id="10051896at2759"/>
<evidence type="ECO:0000256" key="2">
    <source>
        <dbReference type="RuleBase" id="RU363034"/>
    </source>
</evidence>
<dbReference type="InterPro" id="IPR043504">
    <property type="entry name" value="Peptidase_S1_PA_chymotrypsin"/>
</dbReference>
<feature type="compositionally biased region" description="Polar residues" evidence="3">
    <location>
        <begin position="316"/>
        <end position="327"/>
    </location>
</feature>
<dbReference type="Pfam" id="PF00089">
    <property type="entry name" value="Trypsin"/>
    <property type="match status" value="1"/>
</dbReference>
<dbReference type="RefSeq" id="XP_022658193.1">
    <property type="nucleotide sequence ID" value="XM_022802458.1"/>
</dbReference>
<evidence type="ECO:0000313" key="7">
    <source>
        <dbReference type="Proteomes" id="UP000594260"/>
    </source>
</evidence>
<dbReference type="FunCoup" id="A0A7M7JZX3">
    <property type="interactions" value="20"/>
</dbReference>
<evidence type="ECO:0000256" key="4">
    <source>
        <dbReference type="SAM" id="SignalP"/>
    </source>
</evidence>